<evidence type="ECO:0000313" key="10">
    <source>
        <dbReference type="Proteomes" id="UP000640583"/>
    </source>
</evidence>
<accession>A0A8J7J7U7</accession>
<evidence type="ECO:0000313" key="9">
    <source>
        <dbReference type="EMBL" id="MBI1494805.1"/>
    </source>
</evidence>
<reference evidence="9" key="1">
    <citation type="submission" date="2020-10" db="EMBL/GenBank/DDBJ databases">
        <title>Paenihalocynthiibacter styelae gen. nov., sp. nov., isolated from stalked sea squirt Styela clava.</title>
        <authorList>
            <person name="Kim Y.-O."/>
            <person name="Yoon J.-H."/>
        </authorList>
    </citation>
    <scope>NUCLEOTIDE SEQUENCE</scope>
    <source>
        <strain evidence="9">MYP1-1</strain>
    </source>
</reference>
<dbReference type="SUPFAM" id="SSF52540">
    <property type="entry name" value="P-loop containing nucleoside triphosphate hydrolases"/>
    <property type="match status" value="1"/>
</dbReference>
<keyword evidence="1" id="KW-0813">Transport</keyword>
<keyword evidence="5 9" id="KW-0067">ATP-binding</keyword>
<evidence type="ECO:0000256" key="4">
    <source>
        <dbReference type="ARBA" id="ARBA00022741"/>
    </source>
</evidence>
<dbReference type="PROSITE" id="PS00211">
    <property type="entry name" value="ABC_TRANSPORTER_1"/>
    <property type="match status" value="1"/>
</dbReference>
<evidence type="ECO:0000256" key="6">
    <source>
        <dbReference type="ARBA" id="ARBA00022967"/>
    </source>
</evidence>
<dbReference type="Gene3D" id="3.40.50.300">
    <property type="entry name" value="P-loop containing nucleotide triphosphate hydrolases"/>
    <property type="match status" value="1"/>
</dbReference>
<dbReference type="InterPro" id="IPR003593">
    <property type="entry name" value="AAA+_ATPase"/>
</dbReference>
<evidence type="ECO:0000256" key="2">
    <source>
        <dbReference type="ARBA" id="ARBA00022475"/>
    </source>
</evidence>
<evidence type="ECO:0000256" key="7">
    <source>
        <dbReference type="ARBA" id="ARBA00023136"/>
    </source>
</evidence>
<dbReference type="GO" id="GO:0005524">
    <property type="term" value="F:ATP binding"/>
    <property type="evidence" value="ECO:0007669"/>
    <property type="project" value="UniProtKB-KW"/>
</dbReference>
<dbReference type="PANTHER" id="PTHR42781:SF1">
    <property type="entry name" value="THIAMINE IMPORT ATP-BINDING PROTEIN THIQ"/>
    <property type="match status" value="1"/>
</dbReference>
<dbReference type="RefSeq" id="WP_228849544.1">
    <property type="nucleotide sequence ID" value="NZ_JADCKQ010000011.1"/>
</dbReference>
<gene>
    <name evidence="9" type="ORF">H1D41_14255</name>
</gene>
<organism evidence="9 10">
    <name type="scientific">Halocynthiibacter styelae</name>
    <dbReference type="NCBI Taxonomy" id="2761955"/>
    <lineage>
        <taxon>Bacteria</taxon>
        <taxon>Pseudomonadati</taxon>
        <taxon>Pseudomonadota</taxon>
        <taxon>Alphaproteobacteria</taxon>
        <taxon>Rhodobacterales</taxon>
        <taxon>Paracoccaceae</taxon>
        <taxon>Halocynthiibacter</taxon>
    </lineage>
</organism>
<keyword evidence="10" id="KW-1185">Reference proteome</keyword>
<dbReference type="GO" id="GO:0016887">
    <property type="term" value="F:ATP hydrolysis activity"/>
    <property type="evidence" value="ECO:0007669"/>
    <property type="project" value="InterPro"/>
</dbReference>
<dbReference type="PROSITE" id="PS50893">
    <property type="entry name" value="ABC_TRANSPORTER_2"/>
    <property type="match status" value="1"/>
</dbReference>
<dbReference type="InterPro" id="IPR027417">
    <property type="entry name" value="P-loop_NTPase"/>
</dbReference>
<keyword evidence="6" id="KW-1278">Translocase</keyword>
<dbReference type="InterPro" id="IPR050093">
    <property type="entry name" value="ABC_SmlMolc_Importer"/>
</dbReference>
<dbReference type="EMBL" id="JADCKQ010000011">
    <property type="protein sequence ID" value="MBI1494805.1"/>
    <property type="molecule type" value="Genomic_DNA"/>
</dbReference>
<keyword evidence="2" id="KW-1003">Cell membrane</keyword>
<dbReference type="PANTHER" id="PTHR42781">
    <property type="entry name" value="SPERMIDINE/PUTRESCINE IMPORT ATP-BINDING PROTEIN POTA"/>
    <property type="match status" value="1"/>
</dbReference>
<feature type="domain" description="ABC transporter" evidence="8">
    <location>
        <begin position="2"/>
        <end position="230"/>
    </location>
</feature>
<evidence type="ECO:0000256" key="5">
    <source>
        <dbReference type="ARBA" id="ARBA00022840"/>
    </source>
</evidence>
<dbReference type="Pfam" id="PF00005">
    <property type="entry name" value="ABC_tran"/>
    <property type="match status" value="1"/>
</dbReference>
<evidence type="ECO:0000256" key="1">
    <source>
        <dbReference type="ARBA" id="ARBA00022448"/>
    </source>
</evidence>
<dbReference type="Proteomes" id="UP000640583">
    <property type="component" value="Unassembled WGS sequence"/>
</dbReference>
<proteinExistence type="predicted"/>
<keyword evidence="4" id="KW-0547">Nucleotide-binding</keyword>
<dbReference type="SMART" id="SM00382">
    <property type="entry name" value="AAA"/>
    <property type="match status" value="1"/>
</dbReference>
<evidence type="ECO:0000256" key="3">
    <source>
        <dbReference type="ARBA" id="ARBA00022519"/>
    </source>
</evidence>
<dbReference type="InterPro" id="IPR017871">
    <property type="entry name" value="ABC_transporter-like_CS"/>
</dbReference>
<protein>
    <submittedName>
        <fullName evidence="9">ATP-binding cassette domain-containing protein</fullName>
    </submittedName>
</protein>
<comment type="caution">
    <text evidence="9">The sequence shown here is derived from an EMBL/GenBank/DDBJ whole genome shotgun (WGS) entry which is preliminary data.</text>
</comment>
<sequence>MLTLENVQITQGSFSLHADFTIAPDTKTAVIGASGGGKSTLLSALAGFLTPARGRIRWNSDDLTTQPPAKRPISMIFQDNNLFPHLTAAQNVGLGISPALRLTQADHQRVSDALVRVGLAEMATRKPAALSGGQIARVALARLLVQGNPVILLDEPFAALGPAMRAEMLDLVAELVAETKATLLMVSHDPEDAKRIADQIILVADQIAHPPIETNHLFNDPPEAMRNWMG</sequence>
<keyword evidence="3" id="KW-0997">Cell inner membrane</keyword>
<dbReference type="AlphaFoldDB" id="A0A8J7J7U7"/>
<dbReference type="InterPro" id="IPR003439">
    <property type="entry name" value="ABC_transporter-like_ATP-bd"/>
</dbReference>
<keyword evidence="7" id="KW-0472">Membrane</keyword>
<evidence type="ECO:0000259" key="8">
    <source>
        <dbReference type="PROSITE" id="PS50893"/>
    </source>
</evidence>
<name>A0A8J7J7U7_9RHOB</name>